<reference evidence="2" key="1">
    <citation type="submission" date="2022-08" db="EMBL/GenBank/DDBJ databases">
        <authorList>
            <person name="Kallberg Y."/>
            <person name="Tangrot J."/>
            <person name="Rosling A."/>
        </authorList>
    </citation>
    <scope>NUCLEOTIDE SEQUENCE</scope>
    <source>
        <strain evidence="2">Wild A</strain>
    </source>
</reference>
<dbReference type="InterPro" id="IPR012337">
    <property type="entry name" value="RNaseH-like_sf"/>
</dbReference>
<dbReference type="Gene3D" id="3.30.420.10">
    <property type="entry name" value="Ribonuclease H-like superfamily/Ribonuclease H"/>
    <property type="match status" value="1"/>
</dbReference>
<dbReference type="EMBL" id="CAMKVN010008164">
    <property type="protein sequence ID" value="CAI2192264.1"/>
    <property type="molecule type" value="Genomic_DNA"/>
</dbReference>
<dbReference type="Proteomes" id="UP001153678">
    <property type="component" value="Unassembled WGS sequence"/>
</dbReference>
<proteinExistence type="predicted"/>
<dbReference type="SUPFAM" id="SSF53098">
    <property type="entry name" value="Ribonuclease H-like"/>
    <property type="match status" value="1"/>
</dbReference>
<name>A0A9W4T4C6_9GLOM</name>
<evidence type="ECO:0000259" key="1">
    <source>
        <dbReference type="Pfam" id="PF03104"/>
    </source>
</evidence>
<feature type="domain" description="DNA-directed DNA polymerase family B exonuclease" evidence="1">
    <location>
        <begin position="169"/>
        <end position="219"/>
    </location>
</feature>
<accession>A0A9W4T4C6</accession>
<comment type="caution">
    <text evidence="2">The sequence shown here is derived from an EMBL/GenBank/DDBJ whole genome shotgun (WGS) entry which is preliminary data.</text>
</comment>
<evidence type="ECO:0000313" key="3">
    <source>
        <dbReference type="Proteomes" id="UP001153678"/>
    </source>
</evidence>
<dbReference type="Pfam" id="PF03104">
    <property type="entry name" value="DNA_pol_B_exo1"/>
    <property type="match status" value="1"/>
</dbReference>
<dbReference type="GO" id="GO:0003676">
    <property type="term" value="F:nucleic acid binding"/>
    <property type="evidence" value="ECO:0007669"/>
    <property type="project" value="InterPro"/>
</dbReference>
<dbReference type="InterPro" id="IPR036397">
    <property type="entry name" value="RNaseH_sf"/>
</dbReference>
<keyword evidence="3" id="KW-1185">Reference proteome</keyword>
<dbReference type="InterPro" id="IPR006133">
    <property type="entry name" value="DNA-dir_DNA_pol_B_exonuc"/>
</dbReference>
<feature type="non-terminal residue" evidence="2">
    <location>
        <position position="371"/>
    </location>
</feature>
<gene>
    <name evidence="2" type="ORF">FWILDA_LOCUS15489</name>
</gene>
<dbReference type="AlphaFoldDB" id="A0A9W4T4C6"/>
<protein>
    <submittedName>
        <fullName evidence="2">18946_t:CDS:1</fullName>
    </submittedName>
</protein>
<evidence type="ECO:0000313" key="2">
    <source>
        <dbReference type="EMBL" id="CAI2192264.1"/>
    </source>
</evidence>
<sequence>ILSCDELAMRNDESSTSILKDEIANHRDIPFMPVDLEKAKKYINNIPYYILRLYGYLINGQKAVVAIISIKAILATMNDNNGNTMNMNLIQIEYIKVYSIHSYHAEKKPYLRIVILNKDLRFTALDIISSYNSKVNPECKIETSSEDTVTYYRKVAREYWIPLFGWGLISDYRNQTNLLKAFALYWKSFAPDIELGFNDSGYDWPFIVEKATKLNVLKWMVQQMSANSHKKADAKSILTWNYFGERGEPLTNGFFQRCQWFHATPPYSKKTSLKFLEKCGLNSKADMPMSKLWKYYSEVRDGTSNSSVKNMHEIINYCVIDTLRCQMLMVKENIIKDYREITSITYILLFDSHYYAIGIKVSNLLGAKAWA</sequence>
<organism evidence="2 3">
    <name type="scientific">Funneliformis geosporum</name>
    <dbReference type="NCBI Taxonomy" id="1117311"/>
    <lineage>
        <taxon>Eukaryota</taxon>
        <taxon>Fungi</taxon>
        <taxon>Fungi incertae sedis</taxon>
        <taxon>Mucoromycota</taxon>
        <taxon>Glomeromycotina</taxon>
        <taxon>Glomeromycetes</taxon>
        <taxon>Glomerales</taxon>
        <taxon>Glomeraceae</taxon>
        <taxon>Funneliformis</taxon>
    </lineage>
</organism>